<feature type="domain" description="Proteasome activator PA28 C-terminal" evidence="4">
    <location>
        <begin position="101"/>
        <end position="243"/>
    </location>
</feature>
<evidence type="ECO:0008006" key="8">
    <source>
        <dbReference type="Google" id="ProtNLM"/>
    </source>
</evidence>
<dbReference type="AlphaFoldDB" id="A0A085MAK1"/>
<dbReference type="InterPro" id="IPR003185">
    <property type="entry name" value="Proteasome_activ_PA28_N"/>
</dbReference>
<keyword evidence="2" id="KW-0647">Proteasome</keyword>
<protein>
    <recommendedName>
        <fullName evidence="8">Proteasome activator pa28 beta subunit</fullName>
    </recommendedName>
</protein>
<dbReference type="GO" id="GO:0061136">
    <property type="term" value="P:regulation of proteasomal protein catabolic process"/>
    <property type="evidence" value="ECO:0007669"/>
    <property type="project" value="TreeGrafter"/>
</dbReference>
<dbReference type="FunFam" id="1.20.120.180:FF:000001">
    <property type="entry name" value="Proteasome activator complex subunit 3"/>
    <property type="match status" value="1"/>
</dbReference>
<evidence type="ECO:0000256" key="1">
    <source>
        <dbReference type="ARBA" id="ARBA00005883"/>
    </source>
</evidence>
<dbReference type="GO" id="GO:0008537">
    <property type="term" value="C:proteasome activator complex"/>
    <property type="evidence" value="ECO:0007669"/>
    <property type="project" value="InterPro"/>
</dbReference>
<evidence type="ECO:0000313" key="7">
    <source>
        <dbReference type="Proteomes" id="UP000030764"/>
    </source>
</evidence>
<dbReference type="PANTHER" id="PTHR10660">
    <property type="entry name" value="PROTEASOME REGULATOR PA28"/>
    <property type="match status" value="1"/>
</dbReference>
<dbReference type="EMBL" id="KL363209">
    <property type="protein sequence ID" value="KFD54247.1"/>
    <property type="molecule type" value="Genomic_DNA"/>
</dbReference>
<dbReference type="InterPro" id="IPR009077">
    <property type="entry name" value="Proteasome_activ_PA28"/>
</dbReference>
<dbReference type="PANTHER" id="PTHR10660:SF2">
    <property type="entry name" value="LD45860P"/>
    <property type="match status" value="1"/>
</dbReference>
<dbReference type="GO" id="GO:2000045">
    <property type="term" value="P:regulation of G1/S transition of mitotic cell cycle"/>
    <property type="evidence" value="ECO:0007669"/>
    <property type="project" value="TreeGrafter"/>
</dbReference>
<name>A0A085MAK1_9BILA</name>
<evidence type="ECO:0000259" key="4">
    <source>
        <dbReference type="Pfam" id="PF02252"/>
    </source>
</evidence>
<sequence>MSSTSSSTSSAALDEWKTDWKKSTEKLVLEDFPKKVVEINELLQGPLFSMSRLQEVPAEMNLAQFVNSSLPQPENNDTAGAPSKKTKVTPVDVVGYIRAPIACNRLIGDLTNIVKPIVREAVENVNKVKMWILFLIPRIEDGNNFGVQIQEDTLAEVRTVEAEATSCLEQISHYLYSRARLVCKCAKYPHVEDYQEGVRDLDEKEFLKLRLFLLEVRNHYSSLHDMIVKNLDKIKTPRTAHSQHLY</sequence>
<evidence type="ECO:0000313" key="5">
    <source>
        <dbReference type="EMBL" id="KFD54247.1"/>
    </source>
</evidence>
<organism evidence="5 7">
    <name type="scientific">Trichuris suis</name>
    <name type="common">pig whipworm</name>
    <dbReference type="NCBI Taxonomy" id="68888"/>
    <lineage>
        <taxon>Eukaryota</taxon>
        <taxon>Metazoa</taxon>
        <taxon>Ecdysozoa</taxon>
        <taxon>Nematoda</taxon>
        <taxon>Enoplea</taxon>
        <taxon>Dorylaimia</taxon>
        <taxon>Trichinellida</taxon>
        <taxon>Trichuridae</taxon>
        <taxon>Trichuris</taxon>
    </lineage>
</organism>
<dbReference type="InterPro" id="IPR036252">
    <property type="entry name" value="Proteasome_activ_sf"/>
</dbReference>
<dbReference type="SUPFAM" id="SSF47216">
    <property type="entry name" value="Proteasome activator"/>
    <property type="match status" value="1"/>
</dbReference>
<dbReference type="Proteomes" id="UP000030764">
    <property type="component" value="Unassembled WGS sequence"/>
</dbReference>
<evidence type="ECO:0000313" key="6">
    <source>
        <dbReference type="EMBL" id="KFD73202.1"/>
    </source>
</evidence>
<dbReference type="Pfam" id="PF02252">
    <property type="entry name" value="PA28_C"/>
    <property type="match status" value="1"/>
</dbReference>
<dbReference type="GO" id="GO:0061133">
    <property type="term" value="F:endopeptidase activator activity"/>
    <property type="evidence" value="ECO:0007669"/>
    <property type="project" value="TreeGrafter"/>
</dbReference>
<proteinExistence type="inferred from homology"/>
<dbReference type="Gene3D" id="1.20.120.180">
    <property type="entry name" value="Proteasome activator pa28, C-terminal domain"/>
    <property type="match status" value="1"/>
</dbReference>
<dbReference type="Pfam" id="PF02251">
    <property type="entry name" value="PA28_N"/>
    <property type="match status" value="1"/>
</dbReference>
<dbReference type="InterPro" id="IPR003186">
    <property type="entry name" value="PA28_C"/>
</dbReference>
<dbReference type="Proteomes" id="UP000030758">
    <property type="component" value="Unassembled WGS sequence"/>
</dbReference>
<dbReference type="Gene3D" id="1.20.5.120">
    <property type="entry name" value="Proteasome activator pa28, N-terminal domain"/>
    <property type="match status" value="1"/>
</dbReference>
<accession>A0A085MAK1</accession>
<dbReference type="GO" id="GO:0005737">
    <property type="term" value="C:cytoplasm"/>
    <property type="evidence" value="ECO:0007669"/>
    <property type="project" value="TreeGrafter"/>
</dbReference>
<dbReference type="EMBL" id="KL367474">
    <property type="protein sequence ID" value="KFD73202.1"/>
    <property type="molecule type" value="Genomic_DNA"/>
</dbReference>
<feature type="domain" description="Proteasome activator PA28 N-terminal" evidence="3">
    <location>
        <begin position="9"/>
        <end position="62"/>
    </location>
</feature>
<reference evidence="5 7" key="1">
    <citation type="journal article" date="2014" name="Nat. Genet.">
        <title>Genome and transcriptome of the porcine whipworm Trichuris suis.</title>
        <authorList>
            <person name="Jex A.R."/>
            <person name="Nejsum P."/>
            <person name="Schwarz E.M."/>
            <person name="Hu L."/>
            <person name="Young N.D."/>
            <person name="Hall R.S."/>
            <person name="Korhonen P.K."/>
            <person name="Liao S."/>
            <person name="Thamsborg S."/>
            <person name="Xia J."/>
            <person name="Xu P."/>
            <person name="Wang S."/>
            <person name="Scheerlinck J.P."/>
            <person name="Hofmann A."/>
            <person name="Sternberg P.W."/>
            <person name="Wang J."/>
            <person name="Gasser R.B."/>
        </authorList>
    </citation>
    <scope>NUCLEOTIDE SEQUENCE [LARGE SCALE GENOMIC DNA]</scope>
    <source>
        <strain evidence="6">DCEP-RM93F</strain>
        <strain evidence="5">DCEP-RM93M</strain>
    </source>
</reference>
<dbReference type="InterPro" id="IPR036996">
    <property type="entry name" value="PA28_N_sf"/>
</dbReference>
<dbReference type="InterPro" id="IPR036997">
    <property type="entry name" value="PA28_C_sf"/>
</dbReference>
<dbReference type="OrthoDB" id="6591885at2759"/>
<evidence type="ECO:0000259" key="3">
    <source>
        <dbReference type="Pfam" id="PF02251"/>
    </source>
</evidence>
<evidence type="ECO:0000256" key="2">
    <source>
        <dbReference type="ARBA" id="ARBA00022942"/>
    </source>
</evidence>
<dbReference type="GO" id="GO:0005654">
    <property type="term" value="C:nucleoplasm"/>
    <property type="evidence" value="ECO:0007669"/>
    <property type="project" value="TreeGrafter"/>
</dbReference>
<gene>
    <name evidence="5" type="ORF">M513_04789</name>
    <name evidence="6" type="ORF">M514_04789</name>
</gene>
<comment type="similarity">
    <text evidence="1">Belongs to the PA28 family.</text>
</comment>
<keyword evidence="7" id="KW-1185">Reference proteome</keyword>